<sequence>MKKLLFMAIGLIGGLTFAQISTGELNGIKLHMTVAELNQKFNQHITPKVTDNFTDEPQNYTPVKINGVQYNILFVKSEYDPKVAVYSIATTDAKSKGKSPVGIGSTLADLKKAYAKESTDLTKNRFTVYQKNTGEQILIFELKNNKVARIFVSVFAAG</sequence>
<dbReference type="AlphaFoldDB" id="A0A1T3FH84"/>
<feature type="chain" id="PRO_5030034638" description="Beta-lactamase-inhibitor-like PepSY-like domain-containing protein" evidence="1">
    <location>
        <begin position="19"/>
        <end position="158"/>
    </location>
</feature>
<accession>A0A1T3FH84</accession>
<keyword evidence="1" id="KW-0732">Signal</keyword>
<reference evidence="2 3" key="1">
    <citation type="submission" date="2016-11" db="EMBL/GenBank/DDBJ databases">
        <title>Genome sequence and comparative genomic analysis of clinical strain Elizabethkingia meningoseptica 61421 PRCM.</title>
        <authorList>
            <person name="Wang M."/>
            <person name="Hu S."/>
            <person name="Cao L."/>
            <person name="Jiang T."/>
            <person name="Zhou Y."/>
            <person name="Ming D."/>
        </authorList>
    </citation>
    <scope>NUCLEOTIDE SEQUENCE [LARGE SCALE GENOMIC DNA]</scope>
    <source>
        <strain evidence="2 3">61421 PRCM</strain>
    </source>
</reference>
<dbReference type="RefSeq" id="WP_070904305.1">
    <property type="nucleotide sequence ID" value="NZ_CP016378.1"/>
</dbReference>
<dbReference type="Proteomes" id="UP000188947">
    <property type="component" value="Unassembled WGS sequence"/>
</dbReference>
<comment type="caution">
    <text evidence="2">The sequence shown here is derived from an EMBL/GenBank/DDBJ whole genome shotgun (WGS) entry which is preliminary data.</text>
</comment>
<keyword evidence="3" id="KW-1185">Reference proteome</keyword>
<organism evidence="2 3">
    <name type="scientific">Elizabethkingia meningoseptica</name>
    <name type="common">Chryseobacterium meningosepticum</name>
    <dbReference type="NCBI Taxonomy" id="238"/>
    <lineage>
        <taxon>Bacteria</taxon>
        <taxon>Pseudomonadati</taxon>
        <taxon>Bacteroidota</taxon>
        <taxon>Flavobacteriia</taxon>
        <taxon>Flavobacteriales</taxon>
        <taxon>Weeksellaceae</taxon>
        <taxon>Elizabethkingia</taxon>
    </lineage>
</organism>
<gene>
    <name evidence="2" type="ORF">BMF97_14510</name>
</gene>
<evidence type="ECO:0000256" key="1">
    <source>
        <dbReference type="SAM" id="SignalP"/>
    </source>
</evidence>
<feature type="signal peptide" evidence="1">
    <location>
        <begin position="1"/>
        <end position="18"/>
    </location>
</feature>
<evidence type="ECO:0000313" key="2">
    <source>
        <dbReference type="EMBL" id="OOH93641.1"/>
    </source>
</evidence>
<evidence type="ECO:0000313" key="3">
    <source>
        <dbReference type="Proteomes" id="UP000188947"/>
    </source>
</evidence>
<proteinExistence type="predicted"/>
<dbReference type="eggNOG" id="ENOG503111M">
    <property type="taxonomic scope" value="Bacteria"/>
</dbReference>
<dbReference type="EMBL" id="MPOG01000016">
    <property type="protein sequence ID" value="OOH93641.1"/>
    <property type="molecule type" value="Genomic_DNA"/>
</dbReference>
<name>A0A1T3FH84_ELIME</name>
<evidence type="ECO:0008006" key="4">
    <source>
        <dbReference type="Google" id="ProtNLM"/>
    </source>
</evidence>
<protein>
    <recommendedName>
        <fullName evidence="4">Beta-lactamase-inhibitor-like PepSY-like domain-containing protein</fullName>
    </recommendedName>
</protein>
<dbReference type="OrthoDB" id="1450135at2"/>